<organism evidence="1 2">
    <name type="scientific">Streptacidiphilus alkalitolerans</name>
    <dbReference type="NCBI Taxonomy" id="3342712"/>
    <lineage>
        <taxon>Bacteria</taxon>
        <taxon>Bacillati</taxon>
        <taxon>Actinomycetota</taxon>
        <taxon>Actinomycetes</taxon>
        <taxon>Kitasatosporales</taxon>
        <taxon>Streptomycetaceae</taxon>
        <taxon>Streptacidiphilus</taxon>
    </lineage>
</organism>
<evidence type="ECO:0000313" key="2">
    <source>
        <dbReference type="Proteomes" id="UP001592530"/>
    </source>
</evidence>
<dbReference type="Proteomes" id="UP001592530">
    <property type="component" value="Unassembled WGS sequence"/>
</dbReference>
<proteinExistence type="predicted"/>
<protein>
    <submittedName>
        <fullName evidence="1">Uncharacterized protein</fullName>
    </submittedName>
</protein>
<evidence type="ECO:0000313" key="1">
    <source>
        <dbReference type="EMBL" id="MFC1434002.1"/>
    </source>
</evidence>
<name>A0ABV6X7Q0_9ACTN</name>
<accession>A0ABV6X7Q0</accession>
<reference evidence="1 2" key="1">
    <citation type="submission" date="2024-09" db="EMBL/GenBank/DDBJ databases">
        <authorList>
            <person name="Lee S.D."/>
        </authorList>
    </citation>
    <scope>NUCLEOTIDE SEQUENCE [LARGE SCALE GENOMIC DNA]</scope>
    <source>
        <strain evidence="1 2">N1-3</strain>
    </source>
</reference>
<dbReference type="RefSeq" id="WP_380556258.1">
    <property type="nucleotide sequence ID" value="NZ_JBHEZY010000011.1"/>
</dbReference>
<dbReference type="EMBL" id="JBHEZY010000011">
    <property type="protein sequence ID" value="MFC1434002.1"/>
    <property type="molecule type" value="Genomic_DNA"/>
</dbReference>
<comment type="caution">
    <text evidence="1">The sequence shown here is derived from an EMBL/GenBank/DDBJ whole genome shotgun (WGS) entry which is preliminary data.</text>
</comment>
<gene>
    <name evidence="1" type="ORF">ACEZDB_25450</name>
</gene>
<sequence>MSKAIKEDDGYQATVSHEGIRAVYQGRGIPRWETVKSIVMMLADAATPRRDPEVEAVRFMELWRAAAGRESGDARLVWPMVGRAGYDLHGDAQPGRSGEAGAWTPSDVARLMVNPSYAIEIDPALTIPRELLVSEESWIKANIKVADELGIDGYLRQLLDVLKGDYVKEGGTSPFWHRVFIDDETAVVDEKLIHVHLSSAIICRLSSEPNILARAVAARHASTAADPDALRELYELEKDTAVMREAMMASVETWDSLSLAGQRLVFHYLIDAVHIGNPAQSTDEQILIIWSIPLPDAGEG</sequence>